<dbReference type="AlphaFoldDB" id="A0A0H3BYP4"/>
<dbReference type="Gene3D" id="3.30.310.50">
    <property type="entry name" value="Alpha-D-phosphohexomutase, C-terminal domain"/>
    <property type="match status" value="1"/>
</dbReference>
<evidence type="ECO:0000256" key="5">
    <source>
        <dbReference type="ARBA" id="ARBA00023235"/>
    </source>
</evidence>
<feature type="binding site" evidence="9">
    <location>
        <position position="239"/>
    </location>
    <ligand>
        <name>Mg(2+)</name>
        <dbReference type="ChEBI" id="CHEBI:18420"/>
    </ligand>
</feature>
<dbReference type="InterPro" id="IPR006352">
    <property type="entry name" value="GlmM_bact"/>
</dbReference>
<dbReference type="Pfam" id="PF02880">
    <property type="entry name" value="PGM_PMM_III"/>
    <property type="match status" value="1"/>
</dbReference>
<protein>
    <recommendedName>
        <fullName evidence="8 9">Phosphoglucosamine mutase</fullName>
        <ecNumber evidence="7 9">5.4.2.10</ecNumber>
    </recommendedName>
</protein>
<feature type="domain" description="Alpha-D-phosphohexomutase alpha/beta/alpha" evidence="14">
    <location>
        <begin position="168"/>
        <end position="252"/>
    </location>
</feature>
<dbReference type="GO" id="GO:0008966">
    <property type="term" value="F:phosphoglucosamine mutase activity"/>
    <property type="evidence" value="ECO:0007669"/>
    <property type="project" value="UniProtKB-UniRule"/>
</dbReference>
<dbReference type="FunFam" id="3.40.120.10:FF:000001">
    <property type="entry name" value="Phosphoglucosamine mutase"/>
    <property type="match status" value="1"/>
</dbReference>
<accession>A0A0H3BYP4</accession>
<feature type="domain" description="Alpha-D-phosphohexomutase alpha/beta/alpha" evidence="13">
    <location>
        <begin position="2"/>
        <end position="133"/>
    </location>
</feature>
<dbReference type="FunFam" id="3.30.310.50:FF:000001">
    <property type="entry name" value="Phosphoglucosamine mutase"/>
    <property type="match status" value="1"/>
</dbReference>
<gene>
    <name evidence="9" type="primary">glmM</name>
    <name evidence="16" type="ordered locus">Spy49_0817</name>
</gene>
<dbReference type="SUPFAM" id="SSF53738">
    <property type="entry name" value="Phosphoglucomutase, first 3 domains"/>
    <property type="match status" value="3"/>
</dbReference>
<comment type="function">
    <text evidence="9 11">Catalyzes the conversion of glucosamine-6-phosphate to glucosamine-1-phosphate.</text>
</comment>
<evidence type="ECO:0000256" key="7">
    <source>
        <dbReference type="ARBA" id="ARBA00066330"/>
    </source>
</evidence>
<dbReference type="GO" id="GO:0005975">
    <property type="term" value="P:carbohydrate metabolic process"/>
    <property type="evidence" value="ECO:0007669"/>
    <property type="project" value="InterPro"/>
</dbReference>
<dbReference type="InterPro" id="IPR016055">
    <property type="entry name" value="A-D-PHexomutase_a/b/a-I/II/III"/>
</dbReference>
<dbReference type="InterPro" id="IPR005845">
    <property type="entry name" value="A-D-PHexomutase_a/b/a-II"/>
</dbReference>
<comment type="PTM">
    <text evidence="9">Activated by phosphorylation.</text>
</comment>
<feature type="binding site" description="via phosphate group" evidence="9">
    <location>
        <position position="100"/>
    </location>
    <ligand>
        <name>Mg(2+)</name>
        <dbReference type="ChEBI" id="CHEBI:18420"/>
    </ligand>
</feature>
<dbReference type="HAMAP" id="MF_01554_B">
    <property type="entry name" value="GlmM_B"/>
    <property type="match status" value="1"/>
</dbReference>
<keyword evidence="5 9" id="KW-0413">Isomerase</keyword>
<dbReference type="PROSITE" id="PS00710">
    <property type="entry name" value="PGM_PMM"/>
    <property type="match status" value="1"/>
</dbReference>
<dbReference type="GO" id="GO:0005829">
    <property type="term" value="C:cytosol"/>
    <property type="evidence" value="ECO:0007669"/>
    <property type="project" value="TreeGrafter"/>
</dbReference>
<comment type="catalytic activity">
    <reaction evidence="6 9 11">
        <text>alpha-D-glucosamine 1-phosphate = D-glucosamine 6-phosphate</text>
        <dbReference type="Rhea" id="RHEA:23424"/>
        <dbReference type="ChEBI" id="CHEBI:58516"/>
        <dbReference type="ChEBI" id="CHEBI:58725"/>
        <dbReference type="EC" id="5.4.2.10"/>
    </reaction>
</comment>
<dbReference type="InterPro" id="IPR005843">
    <property type="entry name" value="A-D-PHexomutase_C"/>
</dbReference>
<feature type="active site" description="Phosphoserine intermediate" evidence="9">
    <location>
        <position position="100"/>
    </location>
</feature>
<dbReference type="InterPro" id="IPR005846">
    <property type="entry name" value="A-D-PHexomutase_a/b/a-III"/>
</dbReference>
<evidence type="ECO:0000313" key="17">
    <source>
        <dbReference type="Proteomes" id="UP000001039"/>
    </source>
</evidence>
<feature type="domain" description="Alpha-D-phosphohexomutase alpha/beta/alpha" evidence="15">
    <location>
        <begin position="256"/>
        <end position="364"/>
    </location>
</feature>
<evidence type="ECO:0000256" key="2">
    <source>
        <dbReference type="ARBA" id="ARBA00022553"/>
    </source>
</evidence>
<dbReference type="Pfam" id="PF02878">
    <property type="entry name" value="PGM_PMM_I"/>
    <property type="match status" value="1"/>
</dbReference>
<evidence type="ECO:0000259" key="15">
    <source>
        <dbReference type="Pfam" id="PF02880"/>
    </source>
</evidence>
<evidence type="ECO:0000259" key="14">
    <source>
        <dbReference type="Pfam" id="PF02879"/>
    </source>
</evidence>
<evidence type="ECO:0000313" key="16">
    <source>
        <dbReference type="EMBL" id="ACI61127.1"/>
    </source>
</evidence>
<organism evidence="16 17">
    <name type="scientific">Streptococcus pyogenes serotype M49 (strain NZ131)</name>
    <dbReference type="NCBI Taxonomy" id="471876"/>
    <lineage>
        <taxon>Bacteria</taxon>
        <taxon>Bacillati</taxon>
        <taxon>Bacillota</taxon>
        <taxon>Bacilli</taxon>
        <taxon>Lactobacillales</taxon>
        <taxon>Streptococcaceae</taxon>
        <taxon>Streptococcus</taxon>
    </lineage>
</organism>
<dbReference type="Gene3D" id="3.40.120.10">
    <property type="entry name" value="Alpha-D-Glucose-1,6-Bisphosphate, subunit A, domain 3"/>
    <property type="match status" value="3"/>
</dbReference>
<dbReference type="EC" id="5.4.2.10" evidence="7 9"/>
<evidence type="ECO:0000256" key="1">
    <source>
        <dbReference type="ARBA" id="ARBA00010231"/>
    </source>
</evidence>
<dbReference type="Proteomes" id="UP000001039">
    <property type="component" value="Chromosome"/>
</dbReference>
<keyword evidence="2 9" id="KW-0597">Phosphoprotein</keyword>
<dbReference type="PRINTS" id="PR00509">
    <property type="entry name" value="PGMPMM"/>
</dbReference>
<keyword evidence="4 9" id="KW-0460">Magnesium</keyword>
<evidence type="ECO:0000256" key="8">
    <source>
        <dbReference type="ARBA" id="ARBA00068193"/>
    </source>
</evidence>
<dbReference type="FunFam" id="3.40.120.10:FF:000002">
    <property type="entry name" value="Phosphoglucosamine mutase"/>
    <property type="match status" value="1"/>
</dbReference>
<evidence type="ECO:0000256" key="4">
    <source>
        <dbReference type="ARBA" id="ARBA00022842"/>
    </source>
</evidence>
<evidence type="ECO:0000256" key="10">
    <source>
        <dbReference type="RuleBase" id="RU004326"/>
    </source>
</evidence>
<dbReference type="CDD" id="cd05802">
    <property type="entry name" value="GlmM"/>
    <property type="match status" value="1"/>
</dbReference>
<keyword evidence="3 9" id="KW-0479">Metal-binding</keyword>
<evidence type="ECO:0000256" key="6">
    <source>
        <dbReference type="ARBA" id="ARBA00050364"/>
    </source>
</evidence>
<dbReference type="GO" id="GO:0006048">
    <property type="term" value="P:UDP-N-acetylglucosamine biosynthetic process"/>
    <property type="evidence" value="ECO:0007669"/>
    <property type="project" value="TreeGrafter"/>
</dbReference>
<sequence>MENFGTDGVRGEANVELTPELAFKLGRFGGYVLSQHETERPKVFVARDTRISGEMLESALIAGLLSVGIEVYKLGVLATPGVSYLVRTEKASAGVMISASHNPALDNGIKFFGNDGFKLADDQELEIEALLDAPEDTLPRPSAEGLGTLVDYPEGLRKYEKFLVTTGTDLSGMTVALDTANGAASVSARDVFLDLNAEIAVIGEKPNGFNINDGVGSTHPEQLQELVKETGADLGLAFDGDSDRLIAVDETGEIVDGDRIMFIIGKYLSEKGLLAHNTIVTTVMSNLGFHKALDKQGINKAITAVGDRYVVEEMRSSGYNLGGEQSGHVIIMDYNTTGDGQLTAIQLAKVMKETGKSLSELAAEVTIYPQKLVNIRVENSMKERAMEVPAIANIIAKMEDEMAGNGRILVRPSGTEPLLRVMAEAPTDAEVDYYVDTIADVVRTEIGCDN</sequence>
<dbReference type="SUPFAM" id="SSF55957">
    <property type="entry name" value="Phosphoglucomutase, C-terminal domain"/>
    <property type="match status" value="1"/>
</dbReference>
<proteinExistence type="inferred from homology"/>
<dbReference type="Pfam" id="PF00408">
    <property type="entry name" value="PGM_PMM_IV"/>
    <property type="match status" value="1"/>
</dbReference>
<feature type="domain" description="Alpha-D-phosphohexomutase C-terminal" evidence="12">
    <location>
        <begin position="372"/>
        <end position="440"/>
    </location>
</feature>
<dbReference type="GO" id="GO:0000287">
    <property type="term" value="F:magnesium ion binding"/>
    <property type="evidence" value="ECO:0007669"/>
    <property type="project" value="UniProtKB-UniRule"/>
</dbReference>
<feature type="binding site" evidence="9">
    <location>
        <position position="243"/>
    </location>
    <ligand>
        <name>Mg(2+)</name>
        <dbReference type="ChEBI" id="CHEBI:18420"/>
    </ligand>
</feature>
<evidence type="ECO:0000256" key="3">
    <source>
        <dbReference type="ARBA" id="ARBA00022723"/>
    </source>
</evidence>
<comment type="similarity">
    <text evidence="1 9 10">Belongs to the phosphohexose mutase family.</text>
</comment>
<evidence type="ECO:0000256" key="11">
    <source>
        <dbReference type="RuleBase" id="RU004327"/>
    </source>
</evidence>
<dbReference type="GO" id="GO:0004615">
    <property type="term" value="F:phosphomannomutase activity"/>
    <property type="evidence" value="ECO:0007669"/>
    <property type="project" value="TreeGrafter"/>
</dbReference>
<reference evidence="16 17" key="1">
    <citation type="journal article" date="2008" name="J. Bacteriol.">
        <title>Genome sequence of a nephritogenic and highly transformable M49 strain of Streptococcus pyogenes.</title>
        <authorList>
            <person name="McShan W.M."/>
            <person name="Ferretti J.J."/>
            <person name="Karasawa T."/>
            <person name="Suvorov A.N."/>
            <person name="Lin S."/>
            <person name="Qin B."/>
            <person name="Jia H."/>
            <person name="Kenton S."/>
            <person name="Najar F."/>
            <person name="Wu H."/>
            <person name="Scott J."/>
            <person name="Roe B.A."/>
            <person name="Savic D.J."/>
        </authorList>
    </citation>
    <scope>NUCLEOTIDE SEQUENCE [LARGE SCALE GENOMIC DNA]</scope>
    <source>
        <strain evidence="16 17">NZ131</strain>
    </source>
</reference>
<evidence type="ECO:0000259" key="13">
    <source>
        <dbReference type="Pfam" id="PF02878"/>
    </source>
</evidence>
<dbReference type="InterPro" id="IPR005841">
    <property type="entry name" value="Alpha-D-phosphohexomutase_SF"/>
</dbReference>
<name>A0A0H3BYP4_STRPZ</name>
<dbReference type="InterPro" id="IPR036900">
    <property type="entry name" value="A-D-PHexomutase_C_sf"/>
</dbReference>
<dbReference type="EMBL" id="CP000829">
    <property type="protein sequence ID" value="ACI61127.1"/>
    <property type="molecule type" value="Genomic_DNA"/>
</dbReference>
<dbReference type="GO" id="GO:0009252">
    <property type="term" value="P:peptidoglycan biosynthetic process"/>
    <property type="evidence" value="ECO:0007669"/>
    <property type="project" value="TreeGrafter"/>
</dbReference>
<dbReference type="NCBIfam" id="TIGR01455">
    <property type="entry name" value="glmM"/>
    <property type="match status" value="1"/>
</dbReference>
<dbReference type="HOGENOM" id="CLU_016950_7_0_9"/>
<dbReference type="Pfam" id="PF02879">
    <property type="entry name" value="PGM_PMM_II"/>
    <property type="match status" value="1"/>
</dbReference>
<dbReference type="InterPro" id="IPR016066">
    <property type="entry name" value="A-D-PHexomutase_CS"/>
</dbReference>
<dbReference type="PANTHER" id="PTHR42946">
    <property type="entry name" value="PHOSPHOHEXOSE MUTASE"/>
    <property type="match status" value="1"/>
</dbReference>
<feature type="modified residue" description="Phosphoserine" evidence="9">
    <location>
        <position position="100"/>
    </location>
</feature>
<evidence type="ECO:0000259" key="12">
    <source>
        <dbReference type="Pfam" id="PF00408"/>
    </source>
</evidence>
<dbReference type="PANTHER" id="PTHR42946:SF1">
    <property type="entry name" value="PHOSPHOGLUCOMUTASE (ALPHA-D-GLUCOSE-1,6-BISPHOSPHATE-DEPENDENT)"/>
    <property type="match status" value="1"/>
</dbReference>
<feature type="binding site" evidence="9">
    <location>
        <position position="241"/>
    </location>
    <ligand>
        <name>Mg(2+)</name>
        <dbReference type="ChEBI" id="CHEBI:18420"/>
    </ligand>
</feature>
<dbReference type="KEGG" id="soz:Spy49_0817"/>
<dbReference type="InterPro" id="IPR005844">
    <property type="entry name" value="A-D-PHexomutase_a/b/a-I"/>
</dbReference>
<dbReference type="InterPro" id="IPR050060">
    <property type="entry name" value="Phosphoglucosamine_mutase"/>
</dbReference>
<evidence type="ECO:0000256" key="9">
    <source>
        <dbReference type="HAMAP-Rule" id="MF_01554"/>
    </source>
</evidence>
<comment type="cofactor">
    <cofactor evidence="9">
        <name>Mg(2+)</name>
        <dbReference type="ChEBI" id="CHEBI:18420"/>
    </cofactor>
    <text evidence="9">Binds 1 Mg(2+) ion per subunit.</text>
</comment>